<feature type="domain" description="ISXO2-like transposase" evidence="1">
    <location>
        <begin position="138"/>
        <end position="287"/>
    </location>
</feature>
<evidence type="ECO:0000313" key="3">
    <source>
        <dbReference type="Proteomes" id="UP000316030"/>
    </source>
</evidence>
<gene>
    <name evidence="2" type="ORF">SAMN06265173_12815</name>
</gene>
<dbReference type="Pfam" id="PF12760">
    <property type="entry name" value="Zn_ribbon_IS1595"/>
    <property type="match status" value="1"/>
</dbReference>
<evidence type="ECO:0000313" key="2">
    <source>
        <dbReference type="EMBL" id="SMO94695.1"/>
    </source>
</evidence>
<sequence>MSVLSAPYFHDEAAAFAHVEGMLWADGPVCPHCGVVDSAYRLTGVRTKPSAKNPEGKERHGLWKCRECRKQFTVRKGTIFEESHLPLTLWLQAIHLMVSSKKGISSHQLHRVLGITYKSAWFLTHRIRECMRSGEFAPMGGNGGAVEVDETFIGNDRTIKPHGEKKGRGFAHKHKMLTLVDRTTGRAKSIIVDDLKAATLVPILRENIAKEAVVYTDEAGQYKRLGDEFAGHDFTRHGQGEYVRGEVHTNTVEGFYSIFKRGMKGVYQHCGKQHLHRYAAEFDFRYNNRTANGVNDTERGEIALKGAAGKRLTYAQ</sequence>
<dbReference type="InterPro" id="IPR024442">
    <property type="entry name" value="Transposase_Zn_ribbon"/>
</dbReference>
<name>A0A521FF22_9RHOB</name>
<protein>
    <submittedName>
        <fullName evidence="2">Transposase zinc-ribbon domain-containing protein</fullName>
    </submittedName>
</protein>
<accession>A0A521FF22</accession>
<dbReference type="AlphaFoldDB" id="A0A521FF22"/>
<dbReference type="InterPro" id="IPR024445">
    <property type="entry name" value="Tnp_ISXO2-like"/>
</dbReference>
<evidence type="ECO:0000259" key="1">
    <source>
        <dbReference type="SMART" id="SM01126"/>
    </source>
</evidence>
<dbReference type="SMART" id="SM01126">
    <property type="entry name" value="DDE_Tnp_IS1595"/>
    <property type="match status" value="1"/>
</dbReference>
<dbReference type="Proteomes" id="UP000316030">
    <property type="component" value="Unassembled WGS sequence"/>
</dbReference>
<dbReference type="PANTHER" id="PTHR47163">
    <property type="entry name" value="DDE_TNP_IS1595 DOMAIN-CONTAINING PROTEIN"/>
    <property type="match status" value="1"/>
</dbReference>
<dbReference type="Pfam" id="PF12762">
    <property type="entry name" value="DDE_Tnp_IS1595"/>
    <property type="match status" value="1"/>
</dbReference>
<proteinExistence type="predicted"/>
<reference evidence="2 3" key="1">
    <citation type="submission" date="2017-05" db="EMBL/GenBank/DDBJ databases">
        <authorList>
            <person name="Varghese N."/>
            <person name="Submissions S."/>
        </authorList>
    </citation>
    <scope>NUCLEOTIDE SEQUENCE [LARGE SCALE GENOMIC DNA]</scope>
    <source>
        <strain evidence="2 3">DSM 29506</strain>
    </source>
</reference>
<dbReference type="PANTHER" id="PTHR47163:SF2">
    <property type="entry name" value="SI:DKEY-17M8.2"/>
    <property type="match status" value="1"/>
</dbReference>
<dbReference type="InterPro" id="IPR053164">
    <property type="entry name" value="IS1016-like_transposase"/>
</dbReference>
<dbReference type="NCBIfam" id="NF033547">
    <property type="entry name" value="transpos_IS1595"/>
    <property type="match status" value="1"/>
</dbReference>
<organism evidence="2 3">
    <name type="scientific">Thalassovita litoralis</name>
    <dbReference type="NCBI Taxonomy" id="1010611"/>
    <lineage>
        <taxon>Bacteria</taxon>
        <taxon>Pseudomonadati</taxon>
        <taxon>Pseudomonadota</taxon>
        <taxon>Alphaproteobacteria</taxon>
        <taxon>Rhodobacterales</taxon>
        <taxon>Roseobacteraceae</taxon>
        <taxon>Thalassovita</taxon>
    </lineage>
</organism>
<dbReference type="OrthoDB" id="271821at2"/>
<keyword evidence="3" id="KW-1185">Reference proteome</keyword>
<dbReference type="EMBL" id="FXTO01000028">
    <property type="protein sequence ID" value="SMO94695.1"/>
    <property type="molecule type" value="Genomic_DNA"/>
</dbReference>